<dbReference type="InterPro" id="IPR027417">
    <property type="entry name" value="P-loop_NTPase"/>
</dbReference>
<dbReference type="InterPro" id="IPR035965">
    <property type="entry name" value="PAS-like_dom_sf"/>
</dbReference>
<sequence length="461" mass="50922">MTEKNWGRLGEELLVLMTEGVVMVDPRGLIVAVNPALERLTGYSRQELLGQSCALIRSDDCFRAPGGEPRRHCRLFDEGAISACRGVLAAKDGSLRQVLKQGVVLRDEQHKVMGALETFLDITEMVAQERLISRLRRVLRQEDGFQGILGRSPAMLQLFSLIASAAPSEAPVLISGETGTGKELVAQAIHRLGPRRQGPYIRLNCKALPEALLLKELVGEGRPPGLASPSRPSHLEAAKGGDLFLDEVGHLPLSVQGRLLRILCEGVIEREDVDEPVPVEVRLIAATSENLPQLVKEGRFRQDLYYRLNVFPIQVPPLRERREDIPLLAEAFLERACLKNRKSIPRLTPKALEALVAYPWPGNVRELMNAMEYAVLVSGGGEISPDHLPVQVISPGEAWRRGTLRARAVSPAGDRERLVMALQQSGGRVSEAAKILGVSRVTLWKWLKHFKIRAKEERGAS</sequence>
<dbReference type="Pfam" id="PF25601">
    <property type="entry name" value="AAA_lid_14"/>
    <property type="match status" value="1"/>
</dbReference>
<protein>
    <submittedName>
        <fullName evidence="7">PAS domain S-box protein</fullName>
    </submittedName>
</protein>
<dbReference type="InterPro" id="IPR000014">
    <property type="entry name" value="PAS"/>
</dbReference>
<keyword evidence="2" id="KW-0067">ATP-binding</keyword>
<organism evidence="7">
    <name type="scientific">Desulfobacca acetoxidans</name>
    <dbReference type="NCBI Taxonomy" id="60893"/>
    <lineage>
        <taxon>Bacteria</taxon>
        <taxon>Pseudomonadati</taxon>
        <taxon>Thermodesulfobacteriota</taxon>
        <taxon>Desulfobaccia</taxon>
        <taxon>Desulfobaccales</taxon>
        <taxon>Desulfobaccaceae</taxon>
        <taxon>Desulfobacca</taxon>
    </lineage>
</organism>
<dbReference type="PANTHER" id="PTHR32071">
    <property type="entry name" value="TRANSCRIPTIONAL REGULATORY PROTEIN"/>
    <property type="match status" value="1"/>
</dbReference>
<dbReference type="SUPFAM" id="SSF55785">
    <property type="entry name" value="PYP-like sensor domain (PAS domain)"/>
    <property type="match status" value="1"/>
</dbReference>
<dbReference type="SUPFAM" id="SSF52540">
    <property type="entry name" value="P-loop containing nucleoside triphosphate hydrolases"/>
    <property type="match status" value="1"/>
</dbReference>
<accession>A0A7C5EPA3</accession>
<evidence type="ECO:0000256" key="3">
    <source>
        <dbReference type="ARBA" id="ARBA00023015"/>
    </source>
</evidence>
<dbReference type="GO" id="GO:0005524">
    <property type="term" value="F:ATP binding"/>
    <property type="evidence" value="ECO:0007669"/>
    <property type="project" value="UniProtKB-KW"/>
</dbReference>
<dbReference type="GO" id="GO:0043565">
    <property type="term" value="F:sequence-specific DNA binding"/>
    <property type="evidence" value="ECO:0007669"/>
    <property type="project" value="InterPro"/>
</dbReference>
<dbReference type="Pfam" id="PF00158">
    <property type="entry name" value="Sigma54_activat"/>
    <property type="match status" value="1"/>
</dbReference>
<keyword evidence="3" id="KW-0805">Transcription regulation</keyword>
<evidence type="ECO:0000256" key="2">
    <source>
        <dbReference type="ARBA" id="ARBA00022840"/>
    </source>
</evidence>
<dbReference type="SMART" id="SM00091">
    <property type="entry name" value="PAS"/>
    <property type="match status" value="1"/>
</dbReference>
<comment type="caution">
    <text evidence="7">The sequence shown here is derived from an EMBL/GenBank/DDBJ whole genome shotgun (WGS) entry which is preliminary data.</text>
</comment>
<name>A0A7C5EPA3_9BACT</name>
<dbReference type="Gene3D" id="1.10.10.60">
    <property type="entry name" value="Homeodomain-like"/>
    <property type="match status" value="1"/>
</dbReference>
<dbReference type="InterPro" id="IPR025662">
    <property type="entry name" value="Sigma_54_int_dom_ATP-bd_1"/>
</dbReference>
<dbReference type="InterPro" id="IPR013767">
    <property type="entry name" value="PAS_fold"/>
</dbReference>
<dbReference type="GO" id="GO:0006355">
    <property type="term" value="P:regulation of DNA-templated transcription"/>
    <property type="evidence" value="ECO:0007669"/>
    <property type="project" value="InterPro"/>
</dbReference>
<dbReference type="PROSITE" id="PS00688">
    <property type="entry name" value="SIGMA54_INTERACT_3"/>
    <property type="match status" value="1"/>
</dbReference>
<dbReference type="CDD" id="cd00130">
    <property type="entry name" value="PAS"/>
    <property type="match status" value="1"/>
</dbReference>
<dbReference type="Pfam" id="PF02954">
    <property type="entry name" value="HTH_8"/>
    <property type="match status" value="1"/>
</dbReference>
<dbReference type="Gene3D" id="3.40.50.300">
    <property type="entry name" value="P-loop containing nucleotide triphosphate hydrolases"/>
    <property type="match status" value="1"/>
</dbReference>
<evidence type="ECO:0000259" key="5">
    <source>
        <dbReference type="PROSITE" id="PS50045"/>
    </source>
</evidence>
<dbReference type="FunFam" id="3.40.50.300:FF:000006">
    <property type="entry name" value="DNA-binding transcriptional regulator NtrC"/>
    <property type="match status" value="1"/>
</dbReference>
<dbReference type="InterPro" id="IPR002197">
    <property type="entry name" value="HTH_Fis"/>
</dbReference>
<dbReference type="InterPro" id="IPR009057">
    <property type="entry name" value="Homeodomain-like_sf"/>
</dbReference>
<dbReference type="SUPFAM" id="SSF46689">
    <property type="entry name" value="Homeodomain-like"/>
    <property type="match status" value="1"/>
</dbReference>
<dbReference type="PRINTS" id="PR01590">
    <property type="entry name" value="HTHFIS"/>
</dbReference>
<dbReference type="PROSITE" id="PS50112">
    <property type="entry name" value="PAS"/>
    <property type="match status" value="1"/>
</dbReference>
<dbReference type="InterPro" id="IPR058031">
    <property type="entry name" value="AAA_lid_NorR"/>
</dbReference>
<feature type="domain" description="PAS" evidence="6">
    <location>
        <begin position="17"/>
        <end position="60"/>
    </location>
</feature>
<dbReference type="EMBL" id="DTKJ01000024">
    <property type="protein sequence ID" value="HGZ11358.1"/>
    <property type="molecule type" value="Genomic_DNA"/>
</dbReference>
<evidence type="ECO:0000256" key="4">
    <source>
        <dbReference type="ARBA" id="ARBA00023163"/>
    </source>
</evidence>
<keyword evidence="1" id="KW-0547">Nucleotide-binding</keyword>
<dbReference type="CDD" id="cd00009">
    <property type="entry name" value="AAA"/>
    <property type="match status" value="1"/>
</dbReference>
<dbReference type="InterPro" id="IPR002078">
    <property type="entry name" value="Sigma_54_int"/>
</dbReference>
<dbReference type="Pfam" id="PF00989">
    <property type="entry name" value="PAS"/>
    <property type="match status" value="1"/>
</dbReference>
<reference evidence="7" key="1">
    <citation type="journal article" date="2020" name="mSystems">
        <title>Genome- and Community-Level Interaction Insights into Carbon Utilization and Element Cycling Functions of Hydrothermarchaeota in Hydrothermal Sediment.</title>
        <authorList>
            <person name="Zhou Z."/>
            <person name="Liu Y."/>
            <person name="Xu W."/>
            <person name="Pan J."/>
            <person name="Luo Z.H."/>
            <person name="Li M."/>
        </authorList>
    </citation>
    <scope>NUCLEOTIDE SEQUENCE [LARGE SCALE GENOMIC DNA]</scope>
    <source>
        <strain evidence="7">SpSt-853</strain>
    </source>
</reference>
<dbReference type="NCBIfam" id="TIGR00229">
    <property type="entry name" value="sensory_box"/>
    <property type="match status" value="1"/>
</dbReference>
<evidence type="ECO:0000259" key="6">
    <source>
        <dbReference type="PROSITE" id="PS50112"/>
    </source>
</evidence>
<dbReference type="Gene3D" id="3.30.450.20">
    <property type="entry name" value="PAS domain"/>
    <property type="match status" value="1"/>
</dbReference>
<dbReference type="Gene3D" id="1.10.8.60">
    <property type="match status" value="1"/>
</dbReference>
<dbReference type="PROSITE" id="PS50045">
    <property type="entry name" value="SIGMA54_INTERACT_4"/>
    <property type="match status" value="1"/>
</dbReference>
<dbReference type="InterPro" id="IPR003593">
    <property type="entry name" value="AAA+_ATPase"/>
</dbReference>
<evidence type="ECO:0000313" key="7">
    <source>
        <dbReference type="EMBL" id="HGZ11358.1"/>
    </source>
</evidence>
<evidence type="ECO:0000256" key="1">
    <source>
        <dbReference type="ARBA" id="ARBA00022741"/>
    </source>
</evidence>
<dbReference type="InterPro" id="IPR025944">
    <property type="entry name" value="Sigma_54_int_dom_CS"/>
</dbReference>
<dbReference type="SMART" id="SM00382">
    <property type="entry name" value="AAA"/>
    <property type="match status" value="1"/>
</dbReference>
<proteinExistence type="predicted"/>
<dbReference type="PROSITE" id="PS00675">
    <property type="entry name" value="SIGMA54_INTERACT_1"/>
    <property type="match status" value="1"/>
</dbReference>
<gene>
    <name evidence="7" type="ORF">ENW48_03955</name>
</gene>
<feature type="domain" description="Sigma-54 factor interaction" evidence="5">
    <location>
        <begin position="148"/>
        <end position="376"/>
    </location>
</feature>
<keyword evidence="4" id="KW-0804">Transcription</keyword>
<dbReference type="AlphaFoldDB" id="A0A7C5EPA3"/>